<keyword evidence="2" id="KW-1185">Reference proteome</keyword>
<gene>
    <name evidence="1" type="primary">Thop1</name>
    <name evidence="1" type="ORF">SNAT2548_LOCUS24348</name>
</gene>
<comment type="caution">
    <text evidence="1">The sequence shown here is derived from an EMBL/GenBank/DDBJ whole genome shotgun (WGS) entry which is preliminary data.</text>
</comment>
<evidence type="ECO:0000313" key="2">
    <source>
        <dbReference type="Proteomes" id="UP000604046"/>
    </source>
</evidence>
<name>A0A812RPG2_9DINO</name>
<organism evidence="1 2">
    <name type="scientific">Symbiodinium natans</name>
    <dbReference type="NCBI Taxonomy" id="878477"/>
    <lineage>
        <taxon>Eukaryota</taxon>
        <taxon>Sar</taxon>
        <taxon>Alveolata</taxon>
        <taxon>Dinophyceae</taxon>
        <taxon>Suessiales</taxon>
        <taxon>Symbiodiniaceae</taxon>
        <taxon>Symbiodinium</taxon>
    </lineage>
</organism>
<proteinExistence type="predicted"/>
<reference evidence="1" key="1">
    <citation type="submission" date="2021-02" db="EMBL/GenBank/DDBJ databases">
        <authorList>
            <person name="Dougan E. K."/>
            <person name="Rhodes N."/>
            <person name="Thang M."/>
            <person name="Chan C."/>
        </authorList>
    </citation>
    <scope>NUCLEOTIDE SEQUENCE</scope>
</reference>
<accession>A0A812RPG2</accession>
<dbReference type="AlphaFoldDB" id="A0A812RPG2"/>
<dbReference type="EMBL" id="CAJNDS010002356">
    <property type="protein sequence ID" value="CAE7446735.1"/>
    <property type="molecule type" value="Genomic_DNA"/>
</dbReference>
<evidence type="ECO:0000313" key="1">
    <source>
        <dbReference type="EMBL" id="CAE7446735.1"/>
    </source>
</evidence>
<protein>
    <submittedName>
        <fullName evidence="1">Thop1 protein</fullName>
    </submittedName>
</protein>
<sequence>MEVVLLSSEGLPEGSVLSLKWGDLKRQAPVSQTGQHFRFNDSPAQPLQMKVEVLTPLAPAQMVSINPMQETFEVAFDPQMKVRLQQRPVSELQRPVVDITNAADGKGLPARS</sequence>
<dbReference type="Proteomes" id="UP000604046">
    <property type="component" value="Unassembled WGS sequence"/>
</dbReference>